<feature type="transmembrane region" description="Helical" evidence="7">
    <location>
        <begin position="466"/>
        <end position="488"/>
    </location>
</feature>
<feature type="transmembrane region" description="Helical" evidence="7">
    <location>
        <begin position="149"/>
        <end position="167"/>
    </location>
</feature>
<feature type="domain" description="Major facilitator superfamily (MFS) profile" evidence="8">
    <location>
        <begin position="82"/>
        <end position="530"/>
    </location>
</feature>
<evidence type="ECO:0000256" key="5">
    <source>
        <dbReference type="ARBA" id="ARBA00023136"/>
    </source>
</evidence>
<reference evidence="9 10" key="1">
    <citation type="submission" date="2015-07" db="EMBL/GenBank/DDBJ databases">
        <title>Comparative genomics of the Sigatoka disease complex on banana suggests a link between parallel evolutionary changes in Pseudocercospora fijiensis and Pseudocercospora eumusae and increased virulence on the banana host.</title>
        <authorList>
            <person name="Chang T.-C."/>
            <person name="Salvucci A."/>
            <person name="Crous P.W."/>
            <person name="Stergiopoulos I."/>
        </authorList>
    </citation>
    <scope>NUCLEOTIDE SEQUENCE [LARGE SCALE GENOMIC DNA]</scope>
    <source>
        <strain evidence="9 10">CBS 114824</strain>
    </source>
</reference>
<dbReference type="FunFam" id="1.20.1250.20:FF:000064">
    <property type="entry name" value="MFS allantoate transporter"/>
    <property type="match status" value="1"/>
</dbReference>
<dbReference type="InterPro" id="IPR011701">
    <property type="entry name" value="MFS"/>
</dbReference>
<keyword evidence="2" id="KW-0813">Transport</keyword>
<keyword evidence="5 7" id="KW-0472">Membrane</keyword>
<keyword evidence="10" id="KW-1185">Reference proteome</keyword>
<feature type="transmembrane region" description="Helical" evidence="7">
    <location>
        <begin position="242"/>
        <end position="265"/>
    </location>
</feature>
<dbReference type="InterPro" id="IPR036259">
    <property type="entry name" value="MFS_trans_sf"/>
</dbReference>
<dbReference type="AlphaFoldDB" id="A0A139HDY1"/>
<dbReference type="Pfam" id="PF07690">
    <property type="entry name" value="MFS_1"/>
    <property type="match status" value="1"/>
</dbReference>
<gene>
    <name evidence="9" type="ORF">AC578_3156</name>
</gene>
<evidence type="ECO:0000313" key="9">
    <source>
        <dbReference type="EMBL" id="KXT00589.1"/>
    </source>
</evidence>
<dbReference type="GO" id="GO:0022857">
    <property type="term" value="F:transmembrane transporter activity"/>
    <property type="evidence" value="ECO:0007669"/>
    <property type="project" value="InterPro"/>
</dbReference>
<feature type="transmembrane region" description="Helical" evidence="7">
    <location>
        <begin position="407"/>
        <end position="426"/>
    </location>
</feature>
<dbReference type="Gene3D" id="1.20.1250.20">
    <property type="entry name" value="MFS general substrate transporter like domains"/>
    <property type="match status" value="2"/>
</dbReference>
<dbReference type="Proteomes" id="UP000070133">
    <property type="component" value="Unassembled WGS sequence"/>
</dbReference>
<comment type="similarity">
    <text evidence="6">Belongs to the major facilitator superfamily. Allantoate permease family.</text>
</comment>
<evidence type="ECO:0000256" key="4">
    <source>
        <dbReference type="ARBA" id="ARBA00022989"/>
    </source>
</evidence>
<proteinExistence type="inferred from homology"/>
<dbReference type="SUPFAM" id="SSF103473">
    <property type="entry name" value="MFS general substrate transporter"/>
    <property type="match status" value="1"/>
</dbReference>
<evidence type="ECO:0000256" key="3">
    <source>
        <dbReference type="ARBA" id="ARBA00022692"/>
    </source>
</evidence>
<feature type="transmembrane region" description="Helical" evidence="7">
    <location>
        <begin position="208"/>
        <end position="230"/>
    </location>
</feature>
<protein>
    <recommendedName>
        <fullName evidence="8">Major facilitator superfamily (MFS) profile domain-containing protein</fullName>
    </recommendedName>
</protein>
<dbReference type="CDD" id="cd17327">
    <property type="entry name" value="MFS_FEN2_like"/>
    <property type="match status" value="1"/>
</dbReference>
<feature type="transmembrane region" description="Helical" evidence="7">
    <location>
        <begin position="377"/>
        <end position="395"/>
    </location>
</feature>
<dbReference type="PANTHER" id="PTHR43791">
    <property type="entry name" value="PERMEASE-RELATED"/>
    <property type="match status" value="1"/>
</dbReference>
<dbReference type="OrthoDB" id="6730379at2759"/>
<feature type="transmembrane region" description="Helical" evidence="7">
    <location>
        <begin position="438"/>
        <end position="454"/>
    </location>
</feature>
<evidence type="ECO:0000256" key="7">
    <source>
        <dbReference type="SAM" id="Phobius"/>
    </source>
</evidence>
<evidence type="ECO:0000259" key="8">
    <source>
        <dbReference type="PROSITE" id="PS50850"/>
    </source>
</evidence>
<dbReference type="PROSITE" id="PS50850">
    <property type="entry name" value="MFS"/>
    <property type="match status" value="1"/>
</dbReference>
<comment type="subcellular location">
    <subcellularLocation>
        <location evidence="1">Membrane</location>
        <topology evidence="1">Multi-pass membrane protein</topology>
    </subcellularLocation>
</comment>
<evidence type="ECO:0000256" key="1">
    <source>
        <dbReference type="ARBA" id="ARBA00004141"/>
    </source>
</evidence>
<accession>A0A139HDY1</accession>
<dbReference type="GO" id="GO:0016020">
    <property type="term" value="C:membrane"/>
    <property type="evidence" value="ECO:0007669"/>
    <property type="project" value="UniProtKB-SubCell"/>
</dbReference>
<dbReference type="PANTHER" id="PTHR43791:SF1">
    <property type="entry name" value="ALLANTOATE PERMEASE"/>
    <property type="match status" value="1"/>
</dbReference>
<name>A0A139HDY1_9PEZI</name>
<evidence type="ECO:0000256" key="6">
    <source>
        <dbReference type="ARBA" id="ARBA00037968"/>
    </source>
</evidence>
<evidence type="ECO:0000256" key="2">
    <source>
        <dbReference type="ARBA" id="ARBA00022448"/>
    </source>
</evidence>
<evidence type="ECO:0000313" key="10">
    <source>
        <dbReference type="Proteomes" id="UP000070133"/>
    </source>
</evidence>
<feature type="transmembrane region" description="Helical" evidence="7">
    <location>
        <begin position="173"/>
        <end position="196"/>
    </location>
</feature>
<comment type="caution">
    <text evidence="9">The sequence shown here is derived from an EMBL/GenBank/DDBJ whole genome shotgun (WGS) entry which is preliminary data.</text>
</comment>
<dbReference type="EMBL" id="LFZN01000070">
    <property type="protein sequence ID" value="KXT00589.1"/>
    <property type="molecule type" value="Genomic_DNA"/>
</dbReference>
<organism evidence="9 10">
    <name type="scientific">Pseudocercospora eumusae</name>
    <dbReference type="NCBI Taxonomy" id="321146"/>
    <lineage>
        <taxon>Eukaryota</taxon>
        <taxon>Fungi</taxon>
        <taxon>Dikarya</taxon>
        <taxon>Ascomycota</taxon>
        <taxon>Pezizomycotina</taxon>
        <taxon>Dothideomycetes</taxon>
        <taxon>Dothideomycetidae</taxon>
        <taxon>Mycosphaerellales</taxon>
        <taxon>Mycosphaerellaceae</taxon>
        <taxon>Pseudocercospora</taxon>
    </lineage>
</organism>
<keyword evidence="4 7" id="KW-1133">Transmembrane helix</keyword>
<sequence length="530" mass="58434">MSFEPEKEKGNGGIYDVDPELEKKLPAPLADAIRSGSVPENVLKHSQDADEALKAFASHSGQVIEIDEATNKRLLRKIDLNLMPIMCIIYGLQFLDKTTLSYASIMGLKKDIGLVGDNYQWLGSMFYFGYLAFEYPTNRLLQRLPLGKYSAGCIIIWGIVLACFAAVKNFAGAVAIRFFLGLTESAVTPGFALITSQWYTKAEQGMRTGLWFSFNGVAQVVGGVVAYGIAKGIQVHPAALSGWQILFLATGLVTSAVGVVFLFCVPDNQLNARWLNKEDRILALERIRINQQGVGNKHFKMYQLYEALTDPMVWGFTAYALIADIPNGGITNFFSQLITSFGYTPQQSLLYGTPGGAVEVATLLFCGYFGDKLHNRILIASSGLVLGILGMALIIGLPLENNTGRLAGYYFTQATATPFVAFLSLISTNVAGYTKKTTVAAMYLIAYCVGNIIGPQTFRPKDAPRYVPAEIVILCCYGVGLGIMLFIWSWCKRENRRKATIRAEPGYQKLENQEFLDLTDRENPEFVYIL</sequence>
<keyword evidence="3 7" id="KW-0812">Transmembrane</keyword>
<dbReference type="InterPro" id="IPR020846">
    <property type="entry name" value="MFS_dom"/>
</dbReference>